<dbReference type="PANTHER" id="PTHR48480">
    <property type="match status" value="1"/>
</dbReference>
<evidence type="ECO:0000256" key="6">
    <source>
        <dbReference type="ARBA" id="ARBA00023211"/>
    </source>
</evidence>
<evidence type="ECO:0000256" key="4">
    <source>
        <dbReference type="ARBA" id="ARBA00022801"/>
    </source>
</evidence>
<proteinExistence type="predicted"/>
<evidence type="ECO:0000256" key="3">
    <source>
        <dbReference type="ARBA" id="ARBA00022723"/>
    </source>
</evidence>
<sequence>MWRIWFEDEDHFHDSGNTPPCVSLHSLFQHYCYSRGGMRHTSYTCICCSGENAAVLHYGHAGAPNDRTIQDGDMWEVTGESAGGVERIDEPGLRSLRTARHLEPGMVLTVEPGIYFIDHLLDQALADPAQACFFNHEVLQRFRNFGGVRIEEDVVVTNSGMELLTCVPRTVEEIEACMAGCDKAFTPSSGPKESQL</sequence>
<dbReference type="GO" id="GO:0006508">
    <property type="term" value="P:proteolysis"/>
    <property type="evidence" value="ECO:0007669"/>
    <property type="project" value="UniProtKB-KW"/>
</dbReference>
<keyword evidence="5" id="KW-0482">Metalloprotease</keyword>
<dbReference type="Pfam" id="PF00557">
    <property type="entry name" value="Peptidase_M24"/>
    <property type="match status" value="2"/>
</dbReference>
<evidence type="ECO:0000256" key="2">
    <source>
        <dbReference type="ARBA" id="ARBA00022670"/>
    </source>
</evidence>
<dbReference type="PANTHER" id="PTHR48480:SF2">
    <property type="entry name" value="PEPTIDASE D"/>
    <property type="match status" value="1"/>
</dbReference>
<accession>G3I933</accession>
<evidence type="ECO:0000313" key="9">
    <source>
        <dbReference type="Proteomes" id="UP000001075"/>
    </source>
</evidence>
<feature type="domain" description="Peptidase M24" evidence="7">
    <location>
        <begin position="88"/>
        <end position="158"/>
    </location>
</feature>
<evidence type="ECO:0000256" key="5">
    <source>
        <dbReference type="ARBA" id="ARBA00023049"/>
    </source>
</evidence>
<keyword evidence="2" id="KW-0645">Protease</keyword>
<protein>
    <submittedName>
        <fullName evidence="8">Xaa-Pro dipeptidase</fullName>
    </submittedName>
</protein>
<evidence type="ECO:0000256" key="1">
    <source>
        <dbReference type="ARBA" id="ARBA00001936"/>
    </source>
</evidence>
<dbReference type="InParanoid" id="G3I933"/>
<comment type="cofactor">
    <cofactor evidence="1">
        <name>Mn(2+)</name>
        <dbReference type="ChEBI" id="CHEBI:29035"/>
    </cofactor>
</comment>
<dbReference type="eggNOG" id="KOG2737">
    <property type="taxonomic scope" value="Eukaryota"/>
</dbReference>
<dbReference type="InterPro" id="IPR036005">
    <property type="entry name" value="Creatinase/aminopeptidase-like"/>
</dbReference>
<feature type="domain" description="Peptidase M24" evidence="7">
    <location>
        <begin position="25"/>
        <end position="74"/>
    </location>
</feature>
<dbReference type="InterPro" id="IPR000994">
    <property type="entry name" value="Pept_M24"/>
</dbReference>
<dbReference type="STRING" id="10029.G3I933"/>
<dbReference type="AlphaFoldDB" id="G3I933"/>
<reference evidence="9" key="1">
    <citation type="journal article" date="2011" name="Nat. Biotechnol.">
        <title>The genomic sequence of the Chinese hamster ovary (CHO)-K1 cell line.</title>
        <authorList>
            <person name="Xu X."/>
            <person name="Nagarajan H."/>
            <person name="Lewis N.E."/>
            <person name="Pan S."/>
            <person name="Cai Z."/>
            <person name="Liu X."/>
            <person name="Chen W."/>
            <person name="Xie M."/>
            <person name="Wang W."/>
            <person name="Hammond S."/>
            <person name="Andersen M.R."/>
            <person name="Neff N."/>
            <person name="Passarelli B."/>
            <person name="Koh W."/>
            <person name="Fan H.C."/>
            <person name="Wang J."/>
            <person name="Gui Y."/>
            <person name="Lee K.H."/>
            <person name="Betenbaugh M.J."/>
            <person name="Quake S.R."/>
            <person name="Famili I."/>
            <person name="Palsson B.O."/>
            <person name="Wang J."/>
        </authorList>
    </citation>
    <scope>NUCLEOTIDE SEQUENCE [LARGE SCALE GENOMIC DNA]</scope>
    <source>
        <strain evidence="9">CHO K1 cell line</strain>
    </source>
</reference>
<organism evidence="8 9">
    <name type="scientific">Cricetulus griseus</name>
    <name type="common">Chinese hamster</name>
    <name type="synonym">Cricetulus barabensis griseus</name>
    <dbReference type="NCBI Taxonomy" id="10029"/>
    <lineage>
        <taxon>Eukaryota</taxon>
        <taxon>Metazoa</taxon>
        <taxon>Chordata</taxon>
        <taxon>Craniata</taxon>
        <taxon>Vertebrata</taxon>
        <taxon>Euteleostomi</taxon>
        <taxon>Mammalia</taxon>
        <taxon>Eutheria</taxon>
        <taxon>Euarchontoglires</taxon>
        <taxon>Glires</taxon>
        <taxon>Rodentia</taxon>
        <taxon>Myomorpha</taxon>
        <taxon>Muroidea</taxon>
        <taxon>Cricetidae</taxon>
        <taxon>Cricetinae</taxon>
        <taxon>Cricetulus</taxon>
    </lineage>
</organism>
<gene>
    <name evidence="8" type="ORF">I79_020067</name>
</gene>
<dbReference type="InterPro" id="IPR052433">
    <property type="entry name" value="X-Pro_dipept-like"/>
</dbReference>
<dbReference type="EMBL" id="JH001563">
    <property type="protein sequence ID" value="EGW06010.1"/>
    <property type="molecule type" value="Genomic_DNA"/>
</dbReference>
<dbReference type="Gene3D" id="3.90.230.10">
    <property type="entry name" value="Creatinase/methionine aminopeptidase superfamily"/>
    <property type="match status" value="2"/>
</dbReference>
<name>G3I933_CRIGR</name>
<dbReference type="GO" id="GO:0008237">
    <property type="term" value="F:metallopeptidase activity"/>
    <property type="evidence" value="ECO:0007669"/>
    <property type="project" value="UniProtKB-KW"/>
</dbReference>
<dbReference type="SUPFAM" id="SSF55920">
    <property type="entry name" value="Creatinase/aminopeptidase"/>
    <property type="match status" value="1"/>
</dbReference>
<dbReference type="GO" id="GO:0046872">
    <property type="term" value="F:metal ion binding"/>
    <property type="evidence" value="ECO:0007669"/>
    <property type="project" value="UniProtKB-KW"/>
</dbReference>
<dbReference type="Proteomes" id="UP000001075">
    <property type="component" value="Unassembled WGS sequence"/>
</dbReference>
<evidence type="ECO:0000259" key="7">
    <source>
        <dbReference type="Pfam" id="PF00557"/>
    </source>
</evidence>
<keyword evidence="4" id="KW-0378">Hydrolase</keyword>
<dbReference type="MEROPS" id="M24.007"/>
<keyword evidence="3" id="KW-0479">Metal-binding</keyword>
<evidence type="ECO:0000313" key="8">
    <source>
        <dbReference type="EMBL" id="EGW06010.1"/>
    </source>
</evidence>
<keyword evidence="6" id="KW-0464">Manganese</keyword>
<dbReference type="FunCoup" id="G3I933">
    <property type="interactions" value="1429"/>
</dbReference>